<dbReference type="PANTHER" id="PTHR43122">
    <property type="entry name" value="FERREDOXIN SUBUNIT OF PYRUVATE:FLAVODOXIN OXIDOREDUCTASE-RELATED"/>
    <property type="match status" value="1"/>
</dbReference>
<protein>
    <submittedName>
        <fullName evidence="5">4Fe-4S dicluster domain-containing protein</fullName>
    </submittedName>
</protein>
<dbReference type="PROSITE" id="PS00198">
    <property type="entry name" value="4FE4S_FER_1"/>
    <property type="match status" value="1"/>
</dbReference>
<evidence type="ECO:0000313" key="6">
    <source>
        <dbReference type="Proteomes" id="UP000199584"/>
    </source>
</evidence>
<keyword evidence="2" id="KW-0408">Iron</keyword>
<feature type="domain" description="4Fe-4S ferredoxin-type" evidence="4">
    <location>
        <begin position="11"/>
        <end position="40"/>
    </location>
</feature>
<keyword evidence="3" id="KW-0411">Iron-sulfur</keyword>
<sequence length="99" mass="10675">MARPASHYYDNRIHVKREWCKGCGICTVLCAKKVLLLDNRGKAVVANPVACTGCGNCETHCPDLAIMVDRPAAKDRVPVYAGEGARPGCSGESRDDSRV</sequence>
<dbReference type="OrthoDB" id="9804603at2"/>
<dbReference type="Pfam" id="PF12838">
    <property type="entry name" value="Fer4_7"/>
    <property type="match status" value="1"/>
</dbReference>
<evidence type="ECO:0000313" key="5">
    <source>
        <dbReference type="EMBL" id="SFR05719.1"/>
    </source>
</evidence>
<accession>A0A1I6DJV6</accession>
<name>A0A1I6DJV6_9FIRM</name>
<reference evidence="6" key="1">
    <citation type="submission" date="2016-10" db="EMBL/GenBank/DDBJ databases">
        <authorList>
            <person name="Varghese N."/>
            <person name="Submissions S."/>
        </authorList>
    </citation>
    <scope>NUCLEOTIDE SEQUENCE [LARGE SCALE GENOMIC DNA]</scope>
    <source>
        <strain evidence="6">DSM 3669</strain>
    </source>
</reference>
<keyword evidence="1" id="KW-0479">Metal-binding</keyword>
<dbReference type="GO" id="GO:0051536">
    <property type="term" value="F:iron-sulfur cluster binding"/>
    <property type="evidence" value="ECO:0007669"/>
    <property type="project" value="UniProtKB-KW"/>
</dbReference>
<evidence type="ECO:0000259" key="4">
    <source>
        <dbReference type="PROSITE" id="PS51379"/>
    </source>
</evidence>
<dbReference type="InterPro" id="IPR017900">
    <property type="entry name" value="4Fe4S_Fe_S_CS"/>
</dbReference>
<dbReference type="SUPFAM" id="SSF54862">
    <property type="entry name" value="4Fe-4S ferredoxins"/>
    <property type="match status" value="1"/>
</dbReference>
<dbReference type="AlphaFoldDB" id="A0A1I6DJV6"/>
<feature type="domain" description="4Fe-4S ferredoxin-type" evidence="4">
    <location>
        <begin position="41"/>
        <end position="71"/>
    </location>
</feature>
<dbReference type="EMBL" id="FOYM01000012">
    <property type="protein sequence ID" value="SFR05719.1"/>
    <property type="molecule type" value="Genomic_DNA"/>
</dbReference>
<dbReference type="PROSITE" id="PS51379">
    <property type="entry name" value="4FE4S_FER_2"/>
    <property type="match status" value="2"/>
</dbReference>
<organism evidence="5 6">
    <name type="scientific">Desulfoscipio geothermicus DSM 3669</name>
    <dbReference type="NCBI Taxonomy" id="1121426"/>
    <lineage>
        <taxon>Bacteria</taxon>
        <taxon>Bacillati</taxon>
        <taxon>Bacillota</taxon>
        <taxon>Clostridia</taxon>
        <taxon>Eubacteriales</taxon>
        <taxon>Desulfallaceae</taxon>
        <taxon>Desulfoscipio</taxon>
    </lineage>
</organism>
<dbReference type="InterPro" id="IPR017896">
    <property type="entry name" value="4Fe4S_Fe-S-bd"/>
</dbReference>
<dbReference type="Proteomes" id="UP000199584">
    <property type="component" value="Unassembled WGS sequence"/>
</dbReference>
<dbReference type="GO" id="GO:0046872">
    <property type="term" value="F:metal ion binding"/>
    <property type="evidence" value="ECO:0007669"/>
    <property type="project" value="UniProtKB-KW"/>
</dbReference>
<dbReference type="STRING" id="39060.SAMN05660706_11281"/>
<dbReference type="PANTHER" id="PTHR43122:SF1">
    <property type="entry name" value="IRON-SULFUR-BINDING PROTEIN"/>
    <property type="match status" value="1"/>
</dbReference>
<dbReference type="RefSeq" id="WP_092483153.1">
    <property type="nucleotide sequence ID" value="NZ_FOYM01000012.1"/>
</dbReference>
<dbReference type="Gene3D" id="3.30.70.20">
    <property type="match status" value="1"/>
</dbReference>
<evidence type="ECO:0000256" key="3">
    <source>
        <dbReference type="ARBA" id="ARBA00023014"/>
    </source>
</evidence>
<proteinExistence type="predicted"/>
<keyword evidence="6" id="KW-1185">Reference proteome</keyword>
<evidence type="ECO:0000256" key="2">
    <source>
        <dbReference type="ARBA" id="ARBA00023004"/>
    </source>
</evidence>
<gene>
    <name evidence="5" type="ORF">SAMN05660706_11281</name>
</gene>
<evidence type="ECO:0000256" key="1">
    <source>
        <dbReference type="ARBA" id="ARBA00022723"/>
    </source>
</evidence>